<feature type="compositionally biased region" description="Polar residues" evidence="6">
    <location>
        <begin position="72"/>
        <end position="90"/>
    </location>
</feature>
<dbReference type="Proteomes" id="UP000515819">
    <property type="component" value="Chromosome"/>
</dbReference>
<keyword evidence="3 5" id="KW-0131">Cell cycle</keyword>
<dbReference type="InterPro" id="IPR038594">
    <property type="entry name" value="SepF-like_sf"/>
</dbReference>
<evidence type="ECO:0000313" key="8">
    <source>
        <dbReference type="Proteomes" id="UP000515819"/>
    </source>
</evidence>
<dbReference type="EMBL" id="CP060632">
    <property type="protein sequence ID" value="QNM00957.1"/>
    <property type="molecule type" value="Genomic_DNA"/>
</dbReference>
<dbReference type="PANTHER" id="PTHR35798:SF1">
    <property type="entry name" value="CELL DIVISION PROTEIN SEPF"/>
    <property type="match status" value="1"/>
</dbReference>
<comment type="function">
    <text evidence="4 5">Cell division protein that is part of the divisome complex and is recruited early to the Z-ring. Probably stimulates Z-ring formation, perhaps through the cross-linking of FtsZ protofilaments. Its function overlaps with FtsA.</text>
</comment>
<dbReference type="AlphaFoldDB" id="A0A7G9FQX5"/>
<accession>A0A7G9FQX5</accession>
<evidence type="ECO:0000313" key="7">
    <source>
        <dbReference type="EMBL" id="QNM00957.1"/>
    </source>
</evidence>
<organism evidence="7 8">
    <name type="scientific">Wujia chipingensis</name>
    <dbReference type="NCBI Taxonomy" id="2763670"/>
    <lineage>
        <taxon>Bacteria</taxon>
        <taxon>Bacillati</taxon>
        <taxon>Bacillota</taxon>
        <taxon>Clostridia</taxon>
        <taxon>Lachnospirales</taxon>
        <taxon>Lachnospiraceae</taxon>
        <taxon>Wujia</taxon>
    </lineage>
</organism>
<keyword evidence="5" id="KW-0963">Cytoplasm</keyword>
<dbReference type="RefSeq" id="WP_021985512.1">
    <property type="nucleotide sequence ID" value="NZ_CP060632.1"/>
</dbReference>
<dbReference type="PANTHER" id="PTHR35798">
    <property type="entry name" value="CELL DIVISION PROTEIN SEPF"/>
    <property type="match status" value="1"/>
</dbReference>
<dbReference type="Gene3D" id="3.30.110.150">
    <property type="entry name" value="SepF-like protein"/>
    <property type="match status" value="1"/>
</dbReference>
<proteinExistence type="inferred from homology"/>
<protein>
    <recommendedName>
        <fullName evidence="5">Cell division protein SepF</fullName>
    </recommendedName>
</protein>
<dbReference type="GO" id="GO:0043093">
    <property type="term" value="P:FtsZ-dependent cytokinesis"/>
    <property type="evidence" value="ECO:0007669"/>
    <property type="project" value="UniProtKB-UniRule"/>
</dbReference>
<dbReference type="InterPro" id="IPR007561">
    <property type="entry name" value="Cell_div_SepF/SepF-rel"/>
</dbReference>
<reference evidence="7 8" key="1">
    <citation type="submission" date="2020-08" db="EMBL/GenBank/DDBJ databases">
        <authorList>
            <person name="Liu C."/>
            <person name="Sun Q."/>
        </authorList>
    </citation>
    <scope>NUCLEOTIDE SEQUENCE [LARGE SCALE GENOMIC DNA]</scope>
    <source>
        <strain evidence="7 8">NSJ-4</strain>
    </source>
</reference>
<comment type="similarity">
    <text evidence="5">Belongs to the SepF family.</text>
</comment>
<evidence type="ECO:0000256" key="1">
    <source>
        <dbReference type="ARBA" id="ARBA00022618"/>
    </source>
</evidence>
<evidence type="ECO:0000256" key="4">
    <source>
        <dbReference type="ARBA" id="ARBA00044936"/>
    </source>
</evidence>
<comment type="subcellular location">
    <subcellularLocation>
        <location evidence="5">Cytoplasm</location>
    </subcellularLocation>
    <text evidence="5">Localizes to the division site, in a FtsZ-dependent manner.</text>
</comment>
<dbReference type="KEGG" id="wcp:H9Q76_06705"/>
<keyword evidence="1 5" id="KW-0132">Cell division</keyword>
<dbReference type="GO" id="GO:0000917">
    <property type="term" value="P:division septum assembly"/>
    <property type="evidence" value="ECO:0007669"/>
    <property type="project" value="UniProtKB-KW"/>
</dbReference>
<feature type="compositionally biased region" description="Acidic residues" evidence="6">
    <location>
        <begin position="23"/>
        <end position="45"/>
    </location>
</feature>
<keyword evidence="8" id="KW-1185">Reference proteome</keyword>
<dbReference type="HAMAP" id="MF_01197">
    <property type="entry name" value="SepF"/>
    <property type="match status" value="1"/>
</dbReference>
<feature type="region of interest" description="Disordered" evidence="6">
    <location>
        <begin position="23"/>
        <end position="93"/>
    </location>
</feature>
<evidence type="ECO:0000256" key="3">
    <source>
        <dbReference type="ARBA" id="ARBA00023306"/>
    </source>
</evidence>
<comment type="subunit">
    <text evidence="5">Homodimer. Interacts with FtsZ.</text>
</comment>
<feature type="compositionally biased region" description="Low complexity" evidence="6">
    <location>
        <begin position="54"/>
        <end position="68"/>
    </location>
</feature>
<dbReference type="Pfam" id="PF04472">
    <property type="entry name" value="SepF"/>
    <property type="match status" value="1"/>
</dbReference>
<name>A0A7G9FQX5_9FIRM</name>
<dbReference type="InterPro" id="IPR023052">
    <property type="entry name" value="Cell_div_SepF"/>
</dbReference>
<gene>
    <name evidence="5" type="primary">sepF</name>
    <name evidence="7" type="ORF">H9Q76_06705</name>
</gene>
<evidence type="ECO:0000256" key="5">
    <source>
        <dbReference type="HAMAP-Rule" id="MF_01197"/>
    </source>
</evidence>
<evidence type="ECO:0000256" key="2">
    <source>
        <dbReference type="ARBA" id="ARBA00023210"/>
    </source>
</evidence>
<dbReference type="GO" id="GO:0005737">
    <property type="term" value="C:cytoplasm"/>
    <property type="evidence" value="ECO:0007669"/>
    <property type="project" value="UniProtKB-SubCell"/>
</dbReference>
<keyword evidence="2 5" id="KW-0717">Septation</keyword>
<evidence type="ECO:0000256" key="6">
    <source>
        <dbReference type="SAM" id="MobiDB-lite"/>
    </source>
</evidence>
<sequence length="205" mass="22681">MAKDAGKKSFLDFFKVKNIDDDEDEFDDDLFDDDDYDDDDDDDYEDVKPRASKSKPSFSKPAARSASKYEAATQQASTTHRSTAGSSSSGKLVDFKDSQKSYSRSSDFRNRSEVFVIKPQETDEAQSVIDFLRANKTIVINIEGLDVAVAQRIIDYVGGACYAMGGSLNVVSSNIFIATPQDIEVSGDLREELVGQDALTPYVQY</sequence>